<comment type="caution">
    <text evidence="1">The sequence shown here is derived from an EMBL/GenBank/DDBJ whole genome shotgun (WGS) entry which is preliminary data.</text>
</comment>
<sequence length="543" mass="61560">MVLQKRPAYQKFTTILGISFLVLIASVLMLPRVALATNEPAYHEWDKQQEHVGLSHLWFTDRAANGLIPVRQNWKWGFINYQGKFVIKPQFQLARDAFNQGVAVVNRNQLINNKGKVIFQDKSIEYISWFDYGLAIAKKNGKIGYLNTKGKFVISPTYEEGTGFYNQVAMVKKNGKWALINTKGKLLTTFNIEEIDYRIDYRKSGVFPVKIDGLWGSMNYKGQLVVPAEFQNKIEFKGNTLDWGLRRDNHSAIVRQDGLIVSLNEYYSKSGEPQSGLWKIQHNGEGIVDVSGRMVVEPQSDQKVILSGDGSYAVRDMKDESSGWTFYKKDQTLLFESSYTDMQAFSEDLAAVKVNQKWGYVSKNGDIKIPAQYEEANLFQAGSAVIRKNGKYGLIGTRGESILATKYDEMIPLIERTNYMNNQIEKLTTNNPLYRVKLNKSYGIVDSRGNIVMDVKYEMIDLDRTDYYHDIDPIATVQYALKAKDGSISASINIKTGKRIFPAYSMVNYLGDGMYSGVPVGKKSQYVIFNAKGKEVFRSGFEG</sequence>
<dbReference type="PANTHER" id="PTHR37841">
    <property type="entry name" value="GLR2918 PROTEIN"/>
    <property type="match status" value="1"/>
</dbReference>
<organism evidence="1 2">
    <name type="scientific">Paenibacillus amylolyticus</name>
    <dbReference type="NCBI Taxonomy" id="1451"/>
    <lineage>
        <taxon>Bacteria</taxon>
        <taxon>Bacillati</taxon>
        <taxon>Bacillota</taxon>
        <taxon>Bacilli</taxon>
        <taxon>Bacillales</taxon>
        <taxon>Paenibacillaceae</taxon>
        <taxon>Paenibacillus</taxon>
    </lineage>
</organism>
<dbReference type="AlphaFoldDB" id="A0A5M9WTH0"/>
<evidence type="ECO:0000313" key="2">
    <source>
        <dbReference type="Proteomes" id="UP000323664"/>
    </source>
</evidence>
<reference evidence="1 2" key="1">
    <citation type="journal article" date="2019" name="J. Ind. Microbiol. Biotechnol.">
        <title>Paenibacillus amylolyticus 27C64 has a diverse set of carbohydrate-active enzymes and complete pectin deconstruction system.</title>
        <authorList>
            <person name="Keggi C."/>
            <person name="Doran-Peterson J."/>
        </authorList>
    </citation>
    <scope>NUCLEOTIDE SEQUENCE [LARGE SCALE GENOMIC DNA]</scope>
    <source>
        <strain evidence="1 2">27C64</strain>
    </source>
</reference>
<dbReference type="Proteomes" id="UP000323664">
    <property type="component" value="Unassembled WGS sequence"/>
</dbReference>
<dbReference type="PANTHER" id="PTHR37841:SF1">
    <property type="entry name" value="DUF3298 DOMAIN-CONTAINING PROTEIN"/>
    <property type="match status" value="1"/>
</dbReference>
<name>A0A5M9WTH0_PAEAM</name>
<proteinExistence type="predicted"/>
<evidence type="ECO:0000313" key="1">
    <source>
        <dbReference type="EMBL" id="KAA8784768.1"/>
    </source>
</evidence>
<dbReference type="EMBL" id="RIAS01000006">
    <property type="protein sequence ID" value="KAA8784768.1"/>
    <property type="molecule type" value="Genomic_DNA"/>
</dbReference>
<dbReference type="InterPro" id="IPR032774">
    <property type="entry name" value="WG_beta_rep"/>
</dbReference>
<gene>
    <name evidence="1" type="ORF">EC604_13015</name>
</gene>
<dbReference type="Pfam" id="PF14903">
    <property type="entry name" value="WG_beta_rep"/>
    <property type="match status" value="4"/>
</dbReference>
<accession>A0A5M9WTH0</accession>
<protein>
    <submittedName>
        <fullName evidence="1">WG repeat-containing protein</fullName>
    </submittedName>
</protein>
<dbReference type="SUPFAM" id="SSF69360">
    <property type="entry name" value="Cell wall binding repeat"/>
    <property type="match status" value="1"/>
</dbReference>